<dbReference type="Gene3D" id="3.40.190.290">
    <property type="match status" value="1"/>
</dbReference>
<feature type="domain" description="HTH lysR-type" evidence="5">
    <location>
        <begin position="1"/>
        <end position="58"/>
    </location>
</feature>
<dbReference type="InterPro" id="IPR005119">
    <property type="entry name" value="LysR_subst-bd"/>
</dbReference>
<comment type="similarity">
    <text evidence="1">Belongs to the LysR transcriptional regulatory family.</text>
</comment>
<dbReference type="InterPro" id="IPR050950">
    <property type="entry name" value="HTH-type_LysR_regulators"/>
</dbReference>
<dbReference type="RefSeq" id="WP_164447332.1">
    <property type="nucleotide sequence ID" value="NZ_SAIY01000003.1"/>
</dbReference>
<accession>A0A6M1KZC7</accession>
<evidence type="ECO:0000256" key="4">
    <source>
        <dbReference type="ARBA" id="ARBA00023163"/>
    </source>
</evidence>
<protein>
    <submittedName>
        <fullName evidence="6">LysR family transcriptional regulator</fullName>
    </submittedName>
</protein>
<dbReference type="Gene3D" id="1.10.10.10">
    <property type="entry name" value="Winged helix-like DNA-binding domain superfamily/Winged helix DNA-binding domain"/>
    <property type="match status" value="1"/>
</dbReference>
<dbReference type="EMBL" id="SAIY01000003">
    <property type="protein sequence ID" value="NGM13449.1"/>
    <property type="molecule type" value="Genomic_DNA"/>
</dbReference>
<dbReference type="Pfam" id="PF00126">
    <property type="entry name" value="HTH_1"/>
    <property type="match status" value="1"/>
</dbReference>
<evidence type="ECO:0000313" key="7">
    <source>
        <dbReference type="Proteomes" id="UP000478148"/>
    </source>
</evidence>
<dbReference type="SUPFAM" id="SSF53850">
    <property type="entry name" value="Periplasmic binding protein-like II"/>
    <property type="match status" value="1"/>
</dbReference>
<gene>
    <name evidence="6" type="ORF">ENC19_12635</name>
</gene>
<evidence type="ECO:0000259" key="5">
    <source>
        <dbReference type="PROSITE" id="PS50931"/>
    </source>
</evidence>
<reference evidence="6 7" key="1">
    <citation type="submission" date="2020-02" db="EMBL/GenBank/DDBJ databases">
        <title>Draft Genome Sequence of Verrucosispora sp. Strain CWR15, Isolated from Gulf of Mexico Sponge.</title>
        <authorList>
            <person name="Kennedy S.J."/>
            <person name="Cella E."/>
            <person name="Azarian T."/>
            <person name="Baker B.J."/>
            <person name="Shaw L.N."/>
        </authorList>
    </citation>
    <scope>NUCLEOTIDE SEQUENCE [LARGE SCALE GENOMIC DNA]</scope>
    <source>
        <strain evidence="6 7">CWR15</strain>
    </source>
</reference>
<dbReference type="Proteomes" id="UP000478148">
    <property type="component" value="Unassembled WGS sequence"/>
</dbReference>
<name>A0A6M1KZC7_9ACTN</name>
<dbReference type="PANTHER" id="PTHR30419">
    <property type="entry name" value="HTH-TYPE TRANSCRIPTIONAL REGULATOR YBHD"/>
    <property type="match status" value="1"/>
</dbReference>
<keyword evidence="2" id="KW-0805">Transcription regulation</keyword>
<proteinExistence type="inferred from homology"/>
<evidence type="ECO:0000256" key="1">
    <source>
        <dbReference type="ARBA" id="ARBA00009437"/>
    </source>
</evidence>
<dbReference type="GO" id="GO:0005829">
    <property type="term" value="C:cytosol"/>
    <property type="evidence" value="ECO:0007669"/>
    <property type="project" value="TreeGrafter"/>
</dbReference>
<comment type="caution">
    <text evidence="6">The sequence shown here is derived from an EMBL/GenBank/DDBJ whole genome shotgun (WGS) entry which is preliminary data.</text>
</comment>
<dbReference type="InterPro" id="IPR036390">
    <property type="entry name" value="WH_DNA-bd_sf"/>
</dbReference>
<dbReference type="GO" id="GO:0003700">
    <property type="term" value="F:DNA-binding transcription factor activity"/>
    <property type="evidence" value="ECO:0007669"/>
    <property type="project" value="InterPro"/>
</dbReference>
<dbReference type="PROSITE" id="PS50931">
    <property type="entry name" value="HTH_LYSR"/>
    <property type="match status" value="1"/>
</dbReference>
<dbReference type="AlphaFoldDB" id="A0A6M1KZC7"/>
<dbReference type="InterPro" id="IPR036388">
    <property type="entry name" value="WH-like_DNA-bd_sf"/>
</dbReference>
<dbReference type="FunFam" id="1.10.10.10:FF:000001">
    <property type="entry name" value="LysR family transcriptional regulator"/>
    <property type="match status" value="1"/>
</dbReference>
<evidence type="ECO:0000313" key="6">
    <source>
        <dbReference type="EMBL" id="NGM13449.1"/>
    </source>
</evidence>
<dbReference type="PRINTS" id="PR00039">
    <property type="entry name" value="HTHLYSR"/>
</dbReference>
<dbReference type="GO" id="GO:0003677">
    <property type="term" value="F:DNA binding"/>
    <property type="evidence" value="ECO:0007669"/>
    <property type="project" value="UniProtKB-KW"/>
</dbReference>
<keyword evidence="3" id="KW-0238">DNA-binding</keyword>
<keyword evidence="7" id="KW-1185">Reference proteome</keyword>
<dbReference type="SUPFAM" id="SSF46785">
    <property type="entry name" value="Winged helix' DNA-binding domain"/>
    <property type="match status" value="1"/>
</dbReference>
<dbReference type="Pfam" id="PF03466">
    <property type="entry name" value="LysR_substrate"/>
    <property type="match status" value="1"/>
</dbReference>
<evidence type="ECO:0000256" key="3">
    <source>
        <dbReference type="ARBA" id="ARBA00023125"/>
    </source>
</evidence>
<sequence length="301" mass="32057">MDARQLRYFLAVVDAEGFGKAAERLYIAQPSLSQAIAGLERELGVALFHRVGRGVVLSDAGKQLIGPARQVIRDLATAQATIDAIKGVARGRVEITSMPSAGIQPLAPIMQRFAAAHPDVTVSVNAAFVPDEVIDAVRTGAVEIGLLGAPDLVRVAELDIVALEDQPLMLFTAPGGPFHGRDHVTADDLDGHRLIASQPGSLMRQLVDHILAQGSQARLVAEVAHRTSILPLVLAGVADAILPAAWKDLAIRAGADVLPIRPTAHLRVVMVSRRTQLTPAARAFIDVAQAYRAERRDRPVA</sequence>
<dbReference type="InterPro" id="IPR000847">
    <property type="entry name" value="LysR_HTH_N"/>
</dbReference>
<organism evidence="6 7">
    <name type="scientific">Verrucosispora sioxanthis</name>
    <dbReference type="NCBI Taxonomy" id="2499994"/>
    <lineage>
        <taxon>Bacteria</taxon>
        <taxon>Bacillati</taxon>
        <taxon>Actinomycetota</taxon>
        <taxon>Actinomycetes</taxon>
        <taxon>Micromonosporales</taxon>
        <taxon>Micromonosporaceae</taxon>
        <taxon>Micromonospora</taxon>
    </lineage>
</organism>
<evidence type="ECO:0000256" key="2">
    <source>
        <dbReference type="ARBA" id="ARBA00023015"/>
    </source>
</evidence>
<keyword evidence="4" id="KW-0804">Transcription</keyword>